<dbReference type="EMBL" id="SRKZ01000003">
    <property type="protein sequence ID" value="TGD80217.1"/>
    <property type="molecule type" value="Genomic_DNA"/>
</dbReference>
<dbReference type="Proteomes" id="UP000298284">
    <property type="component" value="Unassembled WGS sequence"/>
</dbReference>
<reference evidence="1 2" key="1">
    <citation type="submission" date="2019-04" db="EMBL/GenBank/DDBJ databases">
        <authorList>
            <person name="Feng G."/>
            <person name="Zhang J."/>
            <person name="Zhu H."/>
        </authorList>
    </citation>
    <scope>NUCLEOTIDE SEQUENCE [LARGE SCALE GENOMIC DNA]</scope>
    <source>
        <strain evidence="1 2">JCM 19491</strain>
    </source>
</reference>
<name>A0A4Z0MLT5_9BACT</name>
<sequence length="116" mass="12876">MLVTAAEFLTYREAVALYNTLREAEIEALVKTCGPPTFPFGDGMYYQLLIDEAAAPAAQQLLQAFEVQRTAPQTLHCPRCGTPSPAPILRLPWWKRLFYAGTTLHKCGSCGKEFPV</sequence>
<comment type="caution">
    <text evidence="1">The sequence shown here is derived from an EMBL/GenBank/DDBJ whole genome shotgun (WGS) entry which is preliminary data.</text>
</comment>
<organism evidence="1 2">
    <name type="scientific">Hymenobacter wooponensis</name>
    <dbReference type="NCBI Taxonomy" id="1525360"/>
    <lineage>
        <taxon>Bacteria</taxon>
        <taxon>Pseudomonadati</taxon>
        <taxon>Bacteroidota</taxon>
        <taxon>Cytophagia</taxon>
        <taxon>Cytophagales</taxon>
        <taxon>Hymenobacteraceae</taxon>
        <taxon>Hymenobacter</taxon>
    </lineage>
</organism>
<protein>
    <recommendedName>
        <fullName evidence="3">DUF2007 domain-containing protein</fullName>
    </recommendedName>
</protein>
<dbReference type="AlphaFoldDB" id="A0A4Z0MLT5"/>
<dbReference type="OrthoDB" id="894008at2"/>
<dbReference type="RefSeq" id="WP_135530372.1">
    <property type="nucleotide sequence ID" value="NZ_SRKZ01000003.1"/>
</dbReference>
<accession>A0A4Z0MLT5</accession>
<keyword evidence="2" id="KW-1185">Reference proteome</keyword>
<gene>
    <name evidence="1" type="ORF">EU557_10235</name>
</gene>
<proteinExistence type="predicted"/>
<evidence type="ECO:0000313" key="1">
    <source>
        <dbReference type="EMBL" id="TGD80217.1"/>
    </source>
</evidence>
<evidence type="ECO:0008006" key="3">
    <source>
        <dbReference type="Google" id="ProtNLM"/>
    </source>
</evidence>
<evidence type="ECO:0000313" key="2">
    <source>
        <dbReference type="Proteomes" id="UP000298284"/>
    </source>
</evidence>